<dbReference type="InterPro" id="IPR007148">
    <property type="entry name" value="SSU_processome_Utp12"/>
</dbReference>
<dbReference type="Pfam" id="PF04003">
    <property type="entry name" value="Utp12"/>
    <property type="match status" value="1"/>
</dbReference>
<sequence>MPSPYLQTAFNASGTQFAAVFAALNCHRLRVSPVISTQPAQEFQFDANIKITTLLWSGVVDQTINSKKRKKQTGSHADTEVIVLGTSTGQILVYSPASNSIINKYVEFGTVQVASLCTRTPGVVAALFADQTLVDIDLNTGANSTGTAPVDGVCMLSFNSQLIIANTAPHLVADGEVRTSFMGFASNIKQLVSIDSHHFAAVAEDRQILVYNIKNPAPVNTLVCPSVSAVSISVSIDAEGLAAVTEDGQVHVFSDILTPMSDKSGKKGRAFAHSTPKFAIDVNVSGKHVLVQLTKFADDFLTLVWPEQGTVPVFDRVKWRDDGVRTEPLVLNRDAAAPLAHENLVEGRDPATAPAYAETSASIVSGENVAHLSDDETLADRLDALEKTAQPKQKQTTTSQTLRSRRTDLQQQLEQPGTFATVLSQALTMNDKQLVEICLEEKNTTTIRTSIAKLEPQRAAALLEHLATTMARSQNRSDTLLQWVRYTVVIHGGYLVTVPNLLKTLASLHSALTAKAAALPKLLSLLGRLELLEEQLEVRDLEGTEAHTSSLEPQIVYDESEVVIVNGEEAGDSDMSE</sequence>
<comment type="similarity">
    <text evidence="3">Belongs to the UTP5 family.</text>
</comment>
<dbReference type="PANTHER" id="PTHR44267">
    <property type="entry name" value="WD REPEAT-CONTAINING PROTEIN 43"/>
    <property type="match status" value="1"/>
</dbReference>
<organism evidence="6 7">
    <name type="scientific">Starmerella bacillaris</name>
    <name type="common">Yeast</name>
    <name type="synonym">Candida zemplinina</name>
    <dbReference type="NCBI Taxonomy" id="1247836"/>
    <lineage>
        <taxon>Eukaryota</taxon>
        <taxon>Fungi</taxon>
        <taxon>Dikarya</taxon>
        <taxon>Ascomycota</taxon>
        <taxon>Saccharomycotina</taxon>
        <taxon>Dipodascomycetes</taxon>
        <taxon>Dipodascales</taxon>
        <taxon>Trichomonascaceae</taxon>
        <taxon>Starmerella</taxon>
    </lineage>
</organism>
<comment type="caution">
    <text evidence="6">The sequence shown here is derived from an EMBL/GenBank/DDBJ whole genome shotgun (WGS) entry which is preliminary data.</text>
</comment>
<name>A0AAV5RFX2_STABA</name>
<reference evidence="6 7" key="1">
    <citation type="journal article" date="2023" name="Elife">
        <title>Identification of key yeast species and microbe-microbe interactions impacting larval growth of Drosophila in the wild.</title>
        <authorList>
            <person name="Mure A."/>
            <person name="Sugiura Y."/>
            <person name="Maeda R."/>
            <person name="Honda K."/>
            <person name="Sakurai N."/>
            <person name="Takahashi Y."/>
            <person name="Watada M."/>
            <person name="Katoh T."/>
            <person name="Gotoh A."/>
            <person name="Gotoh Y."/>
            <person name="Taniguchi I."/>
            <person name="Nakamura K."/>
            <person name="Hayashi T."/>
            <person name="Katayama T."/>
            <person name="Uemura T."/>
            <person name="Hattori Y."/>
        </authorList>
    </citation>
    <scope>NUCLEOTIDE SEQUENCE [LARGE SCALE GENOMIC DNA]</scope>
    <source>
        <strain evidence="6 7">SB-73</strain>
    </source>
</reference>
<evidence type="ECO:0000256" key="3">
    <source>
        <dbReference type="ARBA" id="ARBA00038335"/>
    </source>
</evidence>
<feature type="region of interest" description="Disordered" evidence="4">
    <location>
        <begin position="387"/>
        <end position="413"/>
    </location>
</feature>
<dbReference type="AlphaFoldDB" id="A0AAV5RFX2"/>
<dbReference type="PANTHER" id="PTHR44267:SF1">
    <property type="entry name" value="WD REPEAT-CONTAINING PROTEIN 43"/>
    <property type="match status" value="1"/>
</dbReference>
<gene>
    <name evidence="6" type="ORF">DASB73_013010</name>
</gene>
<keyword evidence="7" id="KW-1185">Reference proteome</keyword>
<keyword evidence="2" id="KW-0539">Nucleus</keyword>
<dbReference type="GO" id="GO:0000462">
    <property type="term" value="P:maturation of SSU-rRNA from tricistronic rRNA transcript (SSU-rRNA, 5.8S rRNA, LSU-rRNA)"/>
    <property type="evidence" value="ECO:0007669"/>
    <property type="project" value="TreeGrafter"/>
</dbReference>
<dbReference type="InterPro" id="IPR015943">
    <property type="entry name" value="WD40/YVTN_repeat-like_dom_sf"/>
</dbReference>
<protein>
    <submittedName>
        <fullName evidence="6">Utp5 protein</fullName>
    </submittedName>
</protein>
<dbReference type="Proteomes" id="UP001362899">
    <property type="component" value="Unassembled WGS sequence"/>
</dbReference>
<dbReference type="InterPro" id="IPR036322">
    <property type="entry name" value="WD40_repeat_dom_sf"/>
</dbReference>
<evidence type="ECO:0000313" key="6">
    <source>
        <dbReference type="EMBL" id="GMM50343.1"/>
    </source>
</evidence>
<accession>A0AAV5RFX2</accession>
<dbReference type="Gene3D" id="2.130.10.10">
    <property type="entry name" value="YVTN repeat-like/Quinoprotein amine dehydrogenase"/>
    <property type="match status" value="1"/>
</dbReference>
<dbReference type="InterPro" id="IPR052414">
    <property type="entry name" value="U3_snoRNA-assoc_WDR"/>
</dbReference>
<proteinExistence type="inferred from homology"/>
<evidence type="ECO:0000256" key="1">
    <source>
        <dbReference type="ARBA" id="ARBA00004123"/>
    </source>
</evidence>
<comment type="subcellular location">
    <subcellularLocation>
        <location evidence="1">Nucleus</location>
    </subcellularLocation>
</comment>
<feature type="domain" description="Small-subunit processome Utp12" evidence="5">
    <location>
        <begin position="430"/>
        <end position="533"/>
    </location>
</feature>
<dbReference type="GO" id="GO:0032040">
    <property type="term" value="C:small-subunit processome"/>
    <property type="evidence" value="ECO:0007669"/>
    <property type="project" value="UniProtKB-ARBA"/>
</dbReference>
<evidence type="ECO:0000259" key="5">
    <source>
        <dbReference type="Pfam" id="PF04003"/>
    </source>
</evidence>
<evidence type="ECO:0000256" key="2">
    <source>
        <dbReference type="ARBA" id="ARBA00023242"/>
    </source>
</evidence>
<feature type="compositionally biased region" description="Low complexity" evidence="4">
    <location>
        <begin position="387"/>
        <end position="402"/>
    </location>
</feature>
<evidence type="ECO:0000256" key="4">
    <source>
        <dbReference type="SAM" id="MobiDB-lite"/>
    </source>
</evidence>
<evidence type="ECO:0000313" key="7">
    <source>
        <dbReference type="Proteomes" id="UP001362899"/>
    </source>
</evidence>
<dbReference type="SUPFAM" id="SSF50978">
    <property type="entry name" value="WD40 repeat-like"/>
    <property type="match status" value="1"/>
</dbReference>
<dbReference type="EMBL" id="BTGC01000003">
    <property type="protein sequence ID" value="GMM50343.1"/>
    <property type="molecule type" value="Genomic_DNA"/>
</dbReference>